<evidence type="ECO:0000256" key="6">
    <source>
        <dbReference type="ARBA" id="ARBA00023136"/>
    </source>
</evidence>
<protein>
    <submittedName>
        <fullName evidence="9">MFS transporter</fullName>
    </submittedName>
</protein>
<sequence>MRTPTRTLATAQLVNSIGDGAFYVSSALFFAHVVGLSALQIGTGLTVGWAVGLLAGVPVGRLADRLGPRPVAIGTGVVTAAAIAVFLVVDGPVAFTLACVAYAAAQTGSGAARQALLALVVAPAERTAARARIQATANAGIGIGAAIGGLALLADAPLAFEAVFALDALGFLAAAVLLRGLPAGSPRHERLDGAHRIPDPARTGPASTGAPSTGAPSTGAPGTGAPSTDTAGADVGTAAPAATRIHPRYAAISLLNSLMLLYMPMLSVVAPLWIASRTAAPAWVVAVLFVVNTAGVVLTQVRAGRTVRDVRTAGRAVRRAGVLLLASCVAFAASALGAGPWVATAVLLGAAVLQVAGEVLLSAGGWQLSFDLAPADAQGAHQGFFAMGSSVARAAGPLLLTGLVLGGGTLGWLALGAVFVLAGFAMSACAQVAGRVGAVPVP</sequence>
<feature type="transmembrane region" description="Helical" evidence="8">
    <location>
        <begin position="159"/>
        <end position="181"/>
    </location>
</feature>
<proteinExistence type="predicted"/>
<dbReference type="Pfam" id="PF07690">
    <property type="entry name" value="MFS_1"/>
    <property type="match status" value="1"/>
</dbReference>
<dbReference type="EMBL" id="BAAAQK010000018">
    <property type="protein sequence ID" value="GAA1861620.1"/>
    <property type="molecule type" value="Genomic_DNA"/>
</dbReference>
<dbReference type="InterPro" id="IPR050171">
    <property type="entry name" value="MFS_Transporters"/>
</dbReference>
<feature type="transmembrane region" description="Helical" evidence="8">
    <location>
        <begin position="47"/>
        <end position="63"/>
    </location>
</feature>
<keyword evidence="10" id="KW-1185">Reference proteome</keyword>
<dbReference type="PANTHER" id="PTHR23517:SF2">
    <property type="entry name" value="MULTIDRUG RESISTANCE PROTEIN MDTH"/>
    <property type="match status" value="1"/>
</dbReference>
<evidence type="ECO:0000256" key="8">
    <source>
        <dbReference type="SAM" id="Phobius"/>
    </source>
</evidence>
<evidence type="ECO:0000256" key="4">
    <source>
        <dbReference type="ARBA" id="ARBA00022692"/>
    </source>
</evidence>
<evidence type="ECO:0000313" key="10">
    <source>
        <dbReference type="Proteomes" id="UP001500449"/>
    </source>
</evidence>
<dbReference type="PANTHER" id="PTHR23517">
    <property type="entry name" value="RESISTANCE PROTEIN MDTM, PUTATIVE-RELATED-RELATED"/>
    <property type="match status" value="1"/>
</dbReference>
<keyword evidence="5 8" id="KW-1133">Transmembrane helix</keyword>
<gene>
    <name evidence="9" type="ORF">GCM10009836_47260</name>
</gene>
<feature type="transmembrane region" description="Helical" evidence="8">
    <location>
        <begin position="322"/>
        <end position="343"/>
    </location>
</feature>
<comment type="caution">
    <text evidence="9">The sequence shown here is derived from an EMBL/GenBank/DDBJ whole genome shotgun (WGS) entry which is preliminary data.</text>
</comment>
<evidence type="ECO:0000256" key="7">
    <source>
        <dbReference type="SAM" id="MobiDB-lite"/>
    </source>
</evidence>
<evidence type="ECO:0000256" key="2">
    <source>
        <dbReference type="ARBA" id="ARBA00022448"/>
    </source>
</evidence>
<dbReference type="Proteomes" id="UP001500449">
    <property type="component" value="Unassembled WGS sequence"/>
</dbReference>
<feature type="region of interest" description="Disordered" evidence="7">
    <location>
        <begin position="188"/>
        <end position="233"/>
    </location>
</feature>
<organism evidence="9 10">
    <name type="scientific">Pseudonocardia ailaonensis</name>
    <dbReference type="NCBI Taxonomy" id="367279"/>
    <lineage>
        <taxon>Bacteria</taxon>
        <taxon>Bacillati</taxon>
        <taxon>Actinomycetota</taxon>
        <taxon>Actinomycetes</taxon>
        <taxon>Pseudonocardiales</taxon>
        <taxon>Pseudonocardiaceae</taxon>
        <taxon>Pseudonocardia</taxon>
    </lineage>
</organism>
<feature type="transmembrane region" description="Helical" evidence="8">
    <location>
        <begin position="70"/>
        <end position="89"/>
    </location>
</feature>
<dbReference type="InterPro" id="IPR011701">
    <property type="entry name" value="MFS"/>
</dbReference>
<evidence type="ECO:0000313" key="9">
    <source>
        <dbReference type="EMBL" id="GAA1861620.1"/>
    </source>
</evidence>
<evidence type="ECO:0000256" key="5">
    <source>
        <dbReference type="ARBA" id="ARBA00022989"/>
    </source>
</evidence>
<feature type="transmembrane region" description="Helical" evidence="8">
    <location>
        <begin position="254"/>
        <end position="274"/>
    </location>
</feature>
<feature type="transmembrane region" description="Helical" evidence="8">
    <location>
        <begin position="133"/>
        <end position="153"/>
    </location>
</feature>
<dbReference type="SUPFAM" id="SSF103473">
    <property type="entry name" value="MFS general substrate transporter"/>
    <property type="match status" value="1"/>
</dbReference>
<feature type="transmembrane region" description="Helical" evidence="8">
    <location>
        <begin position="21"/>
        <end position="41"/>
    </location>
</feature>
<evidence type="ECO:0000256" key="3">
    <source>
        <dbReference type="ARBA" id="ARBA00022475"/>
    </source>
</evidence>
<comment type="subcellular location">
    <subcellularLocation>
        <location evidence="1">Cell membrane</location>
        <topology evidence="1">Multi-pass membrane protein</topology>
    </subcellularLocation>
</comment>
<keyword evidence="2" id="KW-0813">Transport</keyword>
<dbReference type="RefSeq" id="WP_344420995.1">
    <property type="nucleotide sequence ID" value="NZ_BAAAQK010000018.1"/>
</dbReference>
<keyword evidence="6 8" id="KW-0472">Membrane</keyword>
<name>A0ABN2NCL7_9PSEU</name>
<keyword evidence="4 8" id="KW-0812">Transmembrane</keyword>
<reference evidence="9 10" key="1">
    <citation type="journal article" date="2019" name="Int. J. Syst. Evol. Microbiol.">
        <title>The Global Catalogue of Microorganisms (GCM) 10K type strain sequencing project: providing services to taxonomists for standard genome sequencing and annotation.</title>
        <authorList>
            <consortium name="The Broad Institute Genomics Platform"/>
            <consortium name="The Broad Institute Genome Sequencing Center for Infectious Disease"/>
            <person name="Wu L."/>
            <person name="Ma J."/>
        </authorList>
    </citation>
    <scope>NUCLEOTIDE SEQUENCE [LARGE SCALE GENOMIC DNA]</scope>
    <source>
        <strain evidence="9 10">JCM 16009</strain>
    </source>
</reference>
<keyword evidence="3" id="KW-1003">Cell membrane</keyword>
<feature type="transmembrane region" description="Helical" evidence="8">
    <location>
        <begin position="280"/>
        <end position="301"/>
    </location>
</feature>
<feature type="transmembrane region" description="Helical" evidence="8">
    <location>
        <begin position="95"/>
        <end position="121"/>
    </location>
</feature>
<dbReference type="InterPro" id="IPR036259">
    <property type="entry name" value="MFS_trans_sf"/>
</dbReference>
<feature type="transmembrane region" description="Helical" evidence="8">
    <location>
        <begin position="398"/>
        <end position="425"/>
    </location>
</feature>
<dbReference type="Gene3D" id="1.20.1250.20">
    <property type="entry name" value="MFS general substrate transporter like domains"/>
    <property type="match status" value="1"/>
</dbReference>
<evidence type="ECO:0000256" key="1">
    <source>
        <dbReference type="ARBA" id="ARBA00004651"/>
    </source>
</evidence>
<feature type="compositionally biased region" description="Basic and acidic residues" evidence="7">
    <location>
        <begin position="188"/>
        <end position="199"/>
    </location>
</feature>
<accession>A0ABN2NCL7</accession>
<feature type="compositionally biased region" description="Low complexity" evidence="7">
    <location>
        <begin position="203"/>
        <end position="233"/>
    </location>
</feature>